<dbReference type="HOGENOM" id="CLU_3071739_0_0_1"/>
<evidence type="ECO:0000313" key="4">
    <source>
        <dbReference type="Proteomes" id="UP000002051"/>
    </source>
</evidence>
<dbReference type="AlphaFoldDB" id="A0A072UIY7"/>
<dbReference type="EMBL" id="CM001222">
    <property type="protein sequence ID" value="KEH25770.1"/>
    <property type="molecule type" value="Genomic_DNA"/>
</dbReference>
<gene>
    <name evidence="2" type="ordered locus">MTR_6g034200</name>
</gene>
<dbReference type="Proteomes" id="UP000002051">
    <property type="component" value="Chromosome 6"/>
</dbReference>
<organism evidence="2 4">
    <name type="scientific">Medicago truncatula</name>
    <name type="common">Barrel medic</name>
    <name type="synonym">Medicago tribuloides</name>
    <dbReference type="NCBI Taxonomy" id="3880"/>
    <lineage>
        <taxon>Eukaryota</taxon>
        <taxon>Viridiplantae</taxon>
        <taxon>Streptophyta</taxon>
        <taxon>Embryophyta</taxon>
        <taxon>Tracheophyta</taxon>
        <taxon>Spermatophyta</taxon>
        <taxon>Magnoliopsida</taxon>
        <taxon>eudicotyledons</taxon>
        <taxon>Gunneridae</taxon>
        <taxon>Pentapetalae</taxon>
        <taxon>rosids</taxon>
        <taxon>fabids</taxon>
        <taxon>Fabales</taxon>
        <taxon>Fabaceae</taxon>
        <taxon>Papilionoideae</taxon>
        <taxon>50 kb inversion clade</taxon>
        <taxon>NPAAA clade</taxon>
        <taxon>Hologalegina</taxon>
        <taxon>IRL clade</taxon>
        <taxon>Trifolieae</taxon>
        <taxon>Medicago</taxon>
    </lineage>
</organism>
<name>A0A072UIY7_MEDTR</name>
<proteinExistence type="predicted"/>
<reference evidence="3" key="3">
    <citation type="submission" date="2015-04" db="UniProtKB">
        <authorList>
            <consortium name="EnsemblPlants"/>
        </authorList>
    </citation>
    <scope>IDENTIFICATION</scope>
    <source>
        <strain evidence="3">cv. Jemalong A17</strain>
    </source>
</reference>
<evidence type="ECO:0000256" key="1">
    <source>
        <dbReference type="SAM" id="MobiDB-lite"/>
    </source>
</evidence>
<evidence type="ECO:0000313" key="3">
    <source>
        <dbReference type="EnsemblPlants" id="KEH25770"/>
    </source>
</evidence>
<keyword evidence="4" id="KW-1185">Reference proteome</keyword>
<reference evidence="2 4" key="2">
    <citation type="journal article" date="2014" name="BMC Genomics">
        <title>An improved genome release (version Mt4.0) for the model legume Medicago truncatula.</title>
        <authorList>
            <person name="Tang H."/>
            <person name="Krishnakumar V."/>
            <person name="Bidwell S."/>
            <person name="Rosen B."/>
            <person name="Chan A."/>
            <person name="Zhou S."/>
            <person name="Gentzbittel L."/>
            <person name="Childs K.L."/>
            <person name="Yandell M."/>
            <person name="Gundlach H."/>
            <person name="Mayer K.F."/>
            <person name="Schwartz D.C."/>
            <person name="Town C.D."/>
        </authorList>
    </citation>
    <scope>GENOME REANNOTATION</scope>
    <source>
        <strain evidence="2">A17</strain>
        <strain evidence="3 4">cv. Jemalong A17</strain>
    </source>
</reference>
<dbReference type="EnsemblPlants" id="KEH25770">
    <property type="protein sequence ID" value="KEH25770"/>
    <property type="gene ID" value="MTR_6g034200"/>
</dbReference>
<sequence length="53" mass="6055">MVSTTLEPEASSSLSITKVYKNIEELELKQRFSPKQNISAAKGKQRGHHETYY</sequence>
<feature type="region of interest" description="Disordered" evidence="1">
    <location>
        <begin position="34"/>
        <end position="53"/>
    </location>
</feature>
<accession>A0A072UIY7</accession>
<reference evidence="2 4" key="1">
    <citation type="journal article" date="2011" name="Nature">
        <title>The Medicago genome provides insight into the evolution of rhizobial symbioses.</title>
        <authorList>
            <person name="Young N.D."/>
            <person name="Debelle F."/>
            <person name="Oldroyd G.E."/>
            <person name="Geurts R."/>
            <person name="Cannon S.B."/>
            <person name="Udvardi M.K."/>
            <person name="Benedito V.A."/>
            <person name="Mayer K.F."/>
            <person name="Gouzy J."/>
            <person name="Schoof H."/>
            <person name="Van de Peer Y."/>
            <person name="Proost S."/>
            <person name="Cook D.R."/>
            <person name="Meyers B.C."/>
            <person name="Spannagl M."/>
            <person name="Cheung F."/>
            <person name="De Mita S."/>
            <person name="Krishnakumar V."/>
            <person name="Gundlach H."/>
            <person name="Zhou S."/>
            <person name="Mudge J."/>
            <person name="Bharti A.K."/>
            <person name="Murray J.D."/>
            <person name="Naoumkina M.A."/>
            <person name="Rosen B."/>
            <person name="Silverstein K.A."/>
            <person name="Tang H."/>
            <person name="Rombauts S."/>
            <person name="Zhao P.X."/>
            <person name="Zhou P."/>
            <person name="Barbe V."/>
            <person name="Bardou P."/>
            <person name="Bechner M."/>
            <person name="Bellec A."/>
            <person name="Berger A."/>
            <person name="Berges H."/>
            <person name="Bidwell S."/>
            <person name="Bisseling T."/>
            <person name="Choisne N."/>
            <person name="Couloux A."/>
            <person name="Denny R."/>
            <person name="Deshpande S."/>
            <person name="Dai X."/>
            <person name="Doyle J.J."/>
            <person name="Dudez A.M."/>
            <person name="Farmer A.D."/>
            <person name="Fouteau S."/>
            <person name="Franken C."/>
            <person name="Gibelin C."/>
            <person name="Gish J."/>
            <person name="Goldstein S."/>
            <person name="Gonzalez A.J."/>
            <person name="Green P.J."/>
            <person name="Hallab A."/>
            <person name="Hartog M."/>
            <person name="Hua A."/>
            <person name="Humphray S.J."/>
            <person name="Jeong D.H."/>
            <person name="Jing Y."/>
            <person name="Jocker A."/>
            <person name="Kenton S.M."/>
            <person name="Kim D.J."/>
            <person name="Klee K."/>
            <person name="Lai H."/>
            <person name="Lang C."/>
            <person name="Lin S."/>
            <person name="Macmil S.L."/>
            <person name="Magdelenat G."/>
            <person name="Matthews L."/>
            <person name="McCorrison J."/>
            <person name="Monaghan E.L."/>
            <person name="Mun J.H."/>
            <person name="Najar F.Z."/>
            <person name="Nicholson C."/>
            <person name="Noirot C."/>
            <person name="O'Bleness M."/>
            <person name="Paule C.R."/>
            <person name="Poulain J."/>
            <person name="Prion F."/>
            <person name="Qin B."/>
            <person name="Qu C."/>
            <person name="Retzel E.F."/>
            <person name="Riddle C."/>
            <person name="Sallet E."/>
            <person name="Samain S."/>
            <person name="Samson N."/>
            <person name="Sanders I."/>
            <person name="Saurat O."/>
            <person name="Scarpelli C."/>
            <person name="Schiex T."/>
            <person name="Segurens B."/>
            <person name="Severin A.J."/>
            <person name="Sherrier D.J."/>
            <person name="Shi R."/>
            <person name="Sims S."/>
            <person name="Singer S.R."/>
            <person name="Sinharoy S."/>
            <person name="Sterck L."/>
            <person name="Viollet A."/>
            <person name="Wang B.B."/>
            <person name="Wang K."/>
            <person name="Wang M."/>
            <person name="Wang X."/>
            <person name="Warfsmann J."/>
            <person name="Weissenbach J."/>
            <person name="White D.D."/>
            <person name="White J.D."/>
            <person name="Wiley G.B."/>
            <person name="Wincker P."/>
            <person name="Xing Y."/>
            <person name="Yang L."/>
            <person name="Yao Z."/>
            <person name="Ying F."/>
            <person name="Zhai J."/>
            <person name="Zhou L."/>
            <person name="Zuber A."/>
            <person name="Denarie J."/>
            <person name="Dixon R.A."/>
            <person name="May G.D."/>
            <person name="Schwartz D.C."/>
            <person name="Rogers J."/>
            <person name="Quetier F."/>
            <person name="Town C.D."/>
            <person name="Roe B.A."/>
        </authorList>
    </citation>
    <scope>NUCLEOTIDE SEQUENCE [LARGE SCALE GENOMIC DNA]</scope>
    <source>
        <strain evidence="2">A17</strain>
        <strain evidence="3 4">cv. Jemalong A17</strain>
    </source>
</reference>
<evidence type="ECO:0000313" key="2">
    <source>
        <dbReference type="EMBL" id="KEH25770.1"/>
    </source>
</evidence>
<protein>
    <submittedName>
        <fullName evidence="2 3">Uncharacterized protein</fullName>
    </submittedName>
</protein>